<dbReference type="AlphaFoldDB" id="A0A6P8B926"/>
<accession>A0A6P8B926</accession>
<evidence type="ECO:0000313" key="2">
    <source>
        <dbReference type="RefSeq" id="XP_030983702.1"/>
    </source>
</evidence>
<proteinExistence type="predicted"/>
<dbReference type="GeneID" id="41959330"/>
<reference evidence="2" key="3">
    <citation type="submission" date="2025-08" db="UniProtKB">
        <authorList>
            <consortium name="RefSeq"/>
        </authorList>
    </citation>
    <scope>IDENTIFICATION</scope>
    <source>
        <strain evidence="2">NI907</strain>
    </source>
</reference>
<name>A0A6P8B926_PYRGI</name>
<evidence type="ECO:0000313" key="1">
    <source>
        <dbReference type="Proteomes" id="UP000515153"/>
    </source>
</evidence>
<gene>
    <name evidence="2" type="ORF">PgNI_04373</name>
</gene>
<keyword evidence="1" id="KW-1185">Reference proteome</keyword>
<reference evidence="2" key="1">
    <citation type="journal article" date="2019" name="Mol. Biol. Evol.">
        <title>Blast fungal genomes show frequent chromosomal changes, gene gains and losses, and effector gene turnover.</title>
        <authorList>
            <person name="Gomez Luciano L.B."/>
            <person name="Jason Tsai I."/>
            <person name="Chuma I."/>
            <person name="Tosa Y."/>
            <person name="Chen Y.H."/>
            <person name="Li J.Y."/>
            <person name="Li M.Y."/>
            <person name="Jade Lu M.Y."/>
            <person name="Nakayashiki H."/>
            <person name="Li W.H."/>
        </authorList>
    </citation>
    <scope>NUCLEOTIDE SEQUENCE</scope>
    <source>
        <strain evidence="2">NI907</strain>
    </source>
</reference>
<dbReference type="Proteomes" id="UP000515153">
    <property type="component" value="Unplaced"/>
</dbReference>
<protein>
    <submittedName>
        <fullName evidence="2">Uncharacterized protein</fullName>
    </submittedName>
</protein>
<sequence length="102" mass="11300">MAARESIQSISGRFPTRSIDFSLPALVSDFEDWKDYRDEISTTADRCYVRFACSEELADHSGGRHRSDAGTIPQGETGSYDFECLHNGLVIPFSSSPVYQGS</sequence>
<organism evidence="1 2">
    <name type="scientific">Pyricularia grisea</name>
    <name type="common">Crabgrass-specific blast fungus</name>
    <name type="synonym">Magnaporthe grisea</name>
    <dbReference type="NCBI Taxonomy" id="148305"/>
    <lineage>
        <taxon>Eukaryota</taxon>
        <taxon>Fungi</taxon>
        <taxon>Dikarya</taxon>
        <taxon>Ascomycota</taxon>
        <taxon>Pezizomycotina</taxon>
        <taxon>Sordariomycetes</taxon>
        <taxon>Sordariomycetidae</taxon>
        <taxon>Magnaporthales</taxon>
        <taxon>Pyriculariaceae</taxon>
        <taxon>Pyricularia</taxon>
    </lineage>
</organism>
<dbReference type="KEGG" id="pgri:PgNI_04373"/>
<reference evidence="2" key="2">
    <citation type="submission" date="2019-10" db="EMBL/GenBank/DDBJ databases">
        <authorList>
            <consortium name="NCBI Genome Project"/>
        </authorList>
    </citation>
    <scope>NUCLEOTIDE SEQUENCE</scope>
    <source>
        <strain evidence="2">NI907</strain>
    </source>
</reference>
<dbReference type="RefSeq" id="XP_030983702.1">
    <property type="nucleotide sequence ID" value="XM_031124421.1"/>
</dbReference>